<proteinExistence type="predicted"/>
<keyword evidence="2" id="KW-1185">Reference proteome</keyword>
<organism evidence="1 2">
    <name type="scientific">Eumeta variegata</name>
    <name type="common">Bagworm moth</name>
    <name type="synonym">Eumeta japonica</name>
    <dbReference type="NCBI Taxonomy" id="151549"/>
    <lineage>
        <taxon>Eukaryota</taxon>
        <taxon>Metazoa</taxon>
        <taxon>Ecdysozoa</taxon>
        <taxon>Arthropoda</taxon>
        <taxon>Hexapoda</taxon>
        <taxon>Insecta</taxon>
        <taxon>Pterygota</taxon>
        <taxon>Neoptera</taxon>
        <taxon>Endopterygota</taxon>
        <taxon>Lepidoptera</taxon>
        <taxon>Glossata</taxon>
        <taxon>Ditrysia</taxon>
        <taxon>Tineoidea</taxon>
        <taxon>Psychidae</taxon>
        <taxon>Oiketicinae</taxon>
        <taxon>Eumeta</taxon>
    </lineage>
</organism>
<comment type="caution">
    <text evidence="1">The sequence shown here is derived from an EMBL/GenBank/DDBJ whole genome shotgun (WGS) entry which is preliminary data.</text>
</comment>
<dbReference type="EMBL" id="BGZK01002106">
    <property type="protein sequence ID" value="GBP90720.1"/>
    <property type="molecule type" value="Genomic_DNA"/>
</dbReference>
<reference evidence="1 2" key="1">
    <citation type="journal article" date="2019" name="Commun. Biol.">
        <title>The bagworm genome reveals a unique fibroin gene that provides high tensile strength.</title>
        <authorList>
            <person name="Kono N."/>
            <person name="Nakamura H."/>
            <person name="Ohtoshi R."/>
            <person name="Tomita M."/>
            <person name="Numata K."/>
            <person name="Arakawa K."/>
        </authorList>
    </citation>
    <scope>NUCLEOTIDE SEQUENCE [LARGE SCALE GENOMIC DNA]</scope>
</reference>
<gene>
    <name evidence="1" type="ORF">EVAR_64301_1</name>
</gene>
<evidence type="ECO:0000313" key="2">
    <source>
        <dbReference type="Proteomes" id="UP000299102"/>
    </source>
</evidence>
<name>A0A4C1ZRZ4_EUMVA</name>
<accession>A0A4C1ZRZ4</accession>
<dbReference type="AlphaFoldDB" id="A0A4C1ZRZ4"/>
<protein>
    <submittedName>
        <fullName evidence="1">Uncharacterized protein</fullName>
    </submittedName>
</protein>
<evidence type="ECO:0000313" key="1">
    <source>
        <dbReference type="EMBL" id="GBP90720.1"/>
    </source>
</evidence>
<sequence length="70" mass="7648">MKTPYREKSNEAMKDELQVSGAATAVYQFIKPYVQFGTANIYTVGGHLGPGSHALCLSDTRPGPGRPFWC</sequence>
<dbReference type="Proteomes" id="UP000299102">
    <property type="component" value="Unassembled WGS sequence"/>
</dbReference>